<dbReference type="OrthoDB" id="366726at2"/>
<dbReference type="CDD" id="cd13544">
    <property type="entry name" value="PBP2_Fbp_like_1"/>
    <property type="match status" value="1"/>
</dbReference>
<dbReference type="GO" id="GO:0030975">
    <property type="term" value="F:thiamine binding"/>
    <property type="evidence" value="ECO:0007669"/>
    <property type="project" value="TreeGrafter"/>
</dbReference>
<feature type="binding site" evidence="2">
    <location>
        <position position="224"/>
    </location>
    <ligand>
        <name>Fe cation</name>
        <dbReference type="ChEBI" id="CHEBI:24875"/>
    </ligand>
</feature>
<dbReference type="PIRSF" id="PIRSF002825">
    <property type="entry name" value="CfbpA"/>
    <property type="match status" value="1"/>
</dbReference>
<evidence type="ECO:0000256" key="1">
    <source>
        <dbReference type="ARBA" id="ARBA00022729"/>
    </source>
</evidence>
<evidence type="ECO:0000256" key="2">
    <source>
        <dbReference type="PIRSR" id="PIRSR002825-1"/>
    </source>
</evidence>
<dbReference type="PANTHER" id="PTHR30006">
    <property type="entry name" value="THIAMINE-BINDING PERIPLASMIC PROTEIN-RELATED"/>
    <property type="match status" value="1"/>
</dbReference>
<accession>A0A4R7BGV3</accession>
<dbReference type="GO" id="GO:0030976">
    <property type="term" value="F:thiamine pyrophosphate binding"/>
    <property type="evidence" value="ECO:0007669"/>
    <property type="project" value="TreeGrafter"/>
</dbReference>
<dbReference type="Proteomes" id="UP000295611">
    <property type="component" value="Unassembled WGS sequence"/>
</dbReference>
<keyword evidence="1 3" id="KW-0732">Signal</keyword>
<dbReference type="GO" id="GO:0030288">
    <property type="term" value="C:outer membrane-bounded periplasmic space"/>
    <property type="evidence" value="ECO:0007669"/>
    <property type="project" value="TreeGrafter"/>
</dbReference>
<protein>
    <submittedName>
        <fullName evidence="4">Iron(III) transport system substrate-binding protein</fullName>
    </submittedName>
</protein>
<evidence type="ECO:0000256" key="3">
    <source>
        <dbReference type="SAM" id="SignalP"/>
    </source>
</evidence>
<evidence type="ECO:0000313" key="5">
    <source>
        <dbReference type="Proteomes" id="UP000295611"/>
    </source>
</evidence>
<feature type="chain" id="PRO_5020615125" evidence="3">
    <location>
        <begin position="22"/>
        <end position="338"/>
    </location>
</feature>
<dbReference type="GO" id="GO:0015888">
    <property type="term" value="P:thiamine transport"/>
    <property type="evidence" value="ECO:0007669"/>
    <property type="project" value="TreeGrafter"/>
</dbReference>
<reference evidence="4 5" key="1">
    <citation type="submission" date="2019-03" db="EMBL/GenBank/DDBJ databases">
        <title>Genomic Encyclopedia of Type Strains, Phase III (KMG-III): the genomes of soil and plant-associated and newly described type strains.</title>
        <authorList>
            <person name="Whitman W."/>
        </authorList>
    </citation>
    <scope>NUCLEOTIDE SEQUENCE [LARGE SCALE GENOMIC DNA]</scope>
    <source>
        <strain evidence="4 5">CECT 8976</strain>
    </source>
</reference>
<proteinExistence type="predicted"/>
<dbReference type="AlphaFoldDB" id="A0A4R7BGV3"/>
<keyword evidence="5" id="KW-1185">Reference proteome</keyword>
<comment type="caution">
    <text evidence="4">The sequence shown here is derived from an EMBL/GenBank/DDBJ whole genome shotgun (WGS) entry which is preliminary data.</text>
</comment>
<dbReference type="PANTHER" id="PTHR30006:SF2">
    <property type="entry name" value="ABC TRANSPORTER SUBSTRATE-BINDING PROTEIN"/>
    <property type="match status" value="1"/>
</dbReference>
<feature type="signal peptide" evidence="3">
    <location>
        <begin position="1"/>
        <end position="21"/>
    </location>
</feature>
<keyword evidence="2" id="KW-0408">Iron</keyword>
<sequence length="338" mass="36824">MKKQIAVLLGLALSAASLAYANTSLTVYTALEADQVDAYKAAFQKLNPDIDIRFVRDSTGVITAKLLSEKDHPQADAVWGLAATSLMILKQQGMLQGYTPKGADKLSRPFVDSSKPAQWTGMDVWAATICFNTVEAAKKHLPVPQTWADLTQPVYKGQIVMPHPASSGTGYLDVSAWLQLMGQKQGWAYMDKLHNNIAQYVHSGSKPCSMAASGEYPIGISFEYRGAELKSQGAPIALIFPKEGLGWDLEATAIVKGTKNLAAAQKLADFSASLPAMQLYQKSYAVLAMPGVAQPNPNLPRDYAKRLIKNDFGWAAQNRDAILQEWSRRYESKAAPKS</sequence>
<dbReference type="GO" id="GO:0046872">
    <property type="term" value="F:metal ion binding"/>
    <property type="evidence" value="ECO:0007669"/>
    <property type="project" value="UniProtKB-KW"/>
</dbReference>
<dbReference type="Gene3D" id="3.40.190.10">
    <property type="entry name" value="Periplasmic binding protein-like II"/>
    <property type="match status" value="2"/>
</dbReference>
<name>A0A4R7BGV3_9NEIS</name>
<keyword evidence="2" id="KW-0479">Metal-binding</keyword>
<organism evidence="4 5">
    <name type="scientific">Paludibacterium purpuratum</name>
    <dbReference type="NCBI Taxonomy" id="1144873"/>
    <lineage>
        <taxon>Bacteria</taxon>
        <taxon>Pseudomonadati</taxon>
        <taxon>Pseudomonadota</taxon>
        <taxon>Betaproteobacteria</taxon>
        <taxon>Neisseriales</taxon>
        <taxon>Chromobacteriaceae</taxon>
        <taxon>Paludibacterium</taxon>
    </lineage>
</organism>
<dbReference type="InterPro" id="IPR026045">
    <property type="entry name" value="Ferric-bd"/>
</dbReference>
<evidence type="ECO:0000313" key="4">
    <source>
        <dbReference type="EMBL" id="TDR82987.1"/>
    </source>
</evidence>
<dbReference type="Pfam" id="PF13343">
    <property type="entry name" value="SBP_bac_6"/>
    <property type="match status" value="1"/>
</dbReference>
<gene>
    <name evidence="4" type="ORF">DFP86_101381</name>
</gene>
<dbReference type="SUPFAM" id="SSF53850">
    <property type="entry name" value="Periplasmic binding protein-like II"/>
    <property type="match status" value="1"/>
</dbReference>
<dbReference type="RefSeq" id="WP_133678298.1">
    <property type="nucleotide sequence ID" value="NZ_SNZP01000001.1"/>
</dbReference>
<dbReference type="InterPro" id="IPR017663">
    <property type="entry name" value="ABC_2-AEP-bd"/>
</dbReference>
<dbReference type="EMBL" id="SNZP01000001">
    <property type="protein sequence ID" value="TDR82987.1"/>
    <property type="molecule type" value="Genomic_DNA"/>
</dbReference>
<dbReference type="NCBIfam" id="TIGR03261">
    <property type="entry name" value="phnS2"/>
    <property type="match status" value="1"/>
</dbReference>